<dbReference type="PANTHER" id="PTHR23131:SF0">
    <property type="entry name" value="ENDORIBONUCLEASE LACTB2"/>
    <property type="match status" value="1"/>
</dbReference>
<dbReference type="Gene3D" id="3.90.79.10">
    <property type="entry name" value="Nucleoside Triphosphate Pyrophosphohydrolase"/>
    <property type="match status" value="1"/>
</dbReference>
<dbReference type="SUPFAM" id="SSF56281">
    <property type="entry name" value="Metallo-hydrolase/oxidoreductase"/>
    <property type="match status" value="1"/>
</dbReference>
<dbReference type="OrthoDB" id="9788263at2"/>
<dbReference type="SMART" id="SM00849">
    <property type="entry name" value="Lactamase_B"/>
    <property type="match status" value="1"/>
</dbReference>
<accession>A0A1H2WWE0</accession>
<dbReference type="RefSeq" id="WP_091812530.1">
    <property type="nucleotide sequence ID" value="NZ_FNNE01000004.1"/>
</dbReference>
<feature type="domain" description="Nudix hydrolase" evidence="2">
    <location>
        <begin position="1"/>
        <end position="205"/>
    </location>
</feature>
<dbReference type="Proteomes" id="UP000199675">
    <property type="component" value="Unassembled WGS sequence"/>
</dbReference>
<sequence>MDIRPAATLALTRNTANGLEVLLLQRTWKAAFLPGFYVFPGGAVDAADRDCLRHLGGTDDQTVSRTMSLDEGGADYMVAAIRECLEEAGLVLARHKDGSPLRPQALAAILEQRKALFEGSLSLDQLCQQQDLDLPLDQLAYLSHWVTPVGAPRRFDTRFFVCAAPDGQQACHDGSETIDHVWLTPRQALDDHQNGRRLFGPPTLRTLRLLQDFDSSEAVLAYAHANPPGAEAAPPWPARKGDKSIELESGSPAYAEARKLDPERSGRTSAAIVAAQPVSLAPGVLRVTADNAGLMTGPGTNSYVLGQPGDFTVIDPGPATDAHLEQLLTLTGGNIRQVLVTHTHRDHSPAARVLKQQTGARLIGLAPPAEATQDQTFVPDHQPADGELIATGAGDLKVIHTPGHASNHLCFLLTGEQMLFSGDHIMQGSTVVINPPDGNMSDYLGSLQKLLLEDLRYIAPGHGFLIGHPHSVVDFLTTHRLAREHKVARALRSHGPASAEALTPHAYDDVPAALHPLATRSLLAHLEKLRTDGKARQDGQHWRWSAPIPQ</sequence>
<dbReference type="InterPro" id="IPR001279">
    <property type="entry name" value="Metallo-B-lactamas"/>
</dbReference>
<gene>
    <name evidence="3" type="ORF">SAMN04487960_104293</name>
</gene>
<dbReference type="EMBL" id="FNNE01000004">
    <property type="protein sequence ID" value="SDW84574.1"/>
    <property type="molecule type" value="Genomic_DNA"/>
</dbReference>
<organism evidence="3 4">
    <name type="scientific">Marinobacter mobilis</name>
    <dbReference type="NCBI Taxonomy" id="488533"/>
    <lineage>
        <taxon>Bacteria</taxon>
        <taxon>Pseudomonadati</taxon>
        <taxon>Pseudomonadota</taxon>
        <taxon>Gammaproteobacteria</taxon>
        <taxon>Pseudomonadales</taxon>
        <taxon>Marinobacteraceae</taxon>
        <taxon>Marinobacter</taxon>
    </lineage>
</organism>
<dbReference type="Pfam" id="PF00753">
    <property type="entry name" value="Lactamase_B"/>
    <property type="match status" value="1"/>
</dbReference>
<reference evidence="3 4" key="1">
    <citation type="submission" date="2016-10" db="EMBL/GenBank/DDBJ databases">
        <authorList>
            <person name="de Groot N.N."/>
        </authorList>
    </citation>
    <scope>NUCLEOTIDE SEQUENCE [LARGE SCALE GENOMIC DNA]</scope>
    <source>
        <strain evidence="3 4">CGMCC 1.7059</strain>
    </source>
</reference>
<dbReference type="Pfam" id="PF17778">
    <property type="entry name" value="WHD_BLACT"/>
    <property type="match status" value="1"/>
</dbReference>
<dbReference type="SUPFAM" id="SSF55811">
    <property type="entry name" value="Nudix"/>
    <property type="match status" value="1"/>
</dbReference>
<dbReference type="CDD" id="cd16278">
    <property type="entry name" value="metallo-hydrolase-like_MBL-fold"/>
    <property type="match status" value="1"/>
</dbReference>
<evidence type="ECO:0000313" key="4">
    <source>
        <dbReference type="Proteomes" id="UP000199675"/>
    </source>
</evidence>
<dbReference type="GO" id="GO:0003824">
    <property type="term" value="F:catalytic activity"/>
    <property type="evidence" value="ECO:0007669"/>
    <property type="project" value="UniProtKB-ARBA"/>
</dbReference>
<dbReference type="Gene3D" id="1.10.10.10">
    <property type="entry name" value="Winged helix-like DNA-binding domain superfamily/Winged helix DNA-binding domain"/>
    <property type="match status" value="1"/>
</dbReference>
<protein>
    <submittedName>
        <fullName evidence="3">Glyoxylase, beta-lactamase superfamily II</fullName>
    </submittedName>
</protein>
<dbReference type="InterPro" id="IPR041516">
    <property type="entry name" value="LACTB2_WH"/>
</dbReference>
<evidence type="ECO:0000259" key="2">
    <source>
        <dbReference type="PROSITE" id="PS51462"/>
    </source>
</evidence>
<dbReference type="PANTHER" id="PTHR23131">
    <property type="entry name" value="ENDORIBONUCLEASE LACTB2"/>
    <property type="match status" value="1"/>
</dbReference>
<dbReference type="AlphaFoldDB" id="A0A1H2WWE0"/>
<proteinExistence type="predicted"/>
<dbReference type="InterPro" id="IPR015797">
    <property type="entry name" value="NUDIX_hydrolase-like_dom_sf"/>
</dbReference>
<dbReference type="InterPro" id="IPR036388">
    <property type="entry name" value="WH-like_DNA-bd_sf"/>
</dbReference>
<keyword evidence="4" id="KW-1185">Reference proteome</keyword>
<dbReference type="InterPro" id="IPR000086">
    <property type="entry name" value="NUDIX_hydrolase_dom"/>
</dbReference>
<dbReference type="Gene3D" id="3.60.15.10">
    <property type="entry name" value="Ribonuclease Z/Hydroxyacylglutathione hydrolase-like"/>
    <property type="match status" value="1"/>
</dbReference>
<dbReference type="InterPro" id="IPR050662">
    <property type="entry name" value="Sec-metab_biosynth-thioest"/>
</dbReference>
<evidence type="ECO:0000313" key="3">
    <source>
        <dbReference type="EMBL" id="SDW84574.1"/>
    </source>
</evidence>
<dbReference type="STRING" id="488533.SAMN04487960_104293"/>
<evidence type="ECO:0000256" key="1">
    <source>
        <dbReference type="SAM" id="MobiDB-lite"/>
    </source>
</evidence>
<dbReference type="CDD" id="cd18870">
    <property type="entry name" value="NUDIX_AcylCoAdiphos_Nudt19"/>
    <property type="match status" value="1"/>
</dbReference>
<feature type="region of interest" description="Disordered" evidence="1">
    <location>
        <begin position="226"/>
        <end position="250"/>
    </location>
</feature>
<dbReference type="PROSITE" id="PS51462">
    <property type="entry name" value="NUDIX"/>
    <property type="match status" value="1"/>
</dbReference>
<name>A0A1H2WWE0_9GAMM</name>
<dbReference type="InterPro" id="IPR036866">
    <property type="entry name" value="RibonucZ/Hydroxyglut_hydro"/>
</dbReference>